<dbReference type="AlphaFoldDB" id="A0A7V3YHA1"/>
<organism evidence="1">
    <name type="scientific">Candidatus Caldatribacterium californiense</name>
    <dbReference type="NCBI Taxonomy" id="1454726"/>
    <lineage>
        <taxon>Bacteria</taxon>
        <taxon>Pseudomonadati</taxon>
        <taxon>Atribacterota</taxon>
        <taxon>Atribacteria</taxon>
        <taxon>Atribacterales</taxon>
        <taxon>Candidatus Caldatribacteriaceae</taxon>
        <taxon>Candidatus Caldatribacterium</taxon>
    </lineage>
</organism>
<comment type="caution">
    <text evidence="1">The sequence shown here is derived from an EMBL/GenBank/DDBJ whole genome shotgun (WGS) entry which is preliminary data.</text>
</comment>
<sequence>MHWKFPLLFLVLAIGISSGVPGEAAEWKTHTIAHLTLELPEGWFRVFGERPGDLGGFIHPLWEGEPPEGEQIFQSADILVVLSGEYAAGPIEELKQSGTPFTEEPITIGGVTTSLYRAEFMGKEAFMVFLEDVQLGFGLFLEKGSPEARRILESITIGAFPYPLRRLLGQEVLDSPQGVACDLEGRVYEPEGPMALLHFYNPKNP</sequence>
<gene>
    <name evidence="1" type="ORF">ENV30_07175</name>
</gene>
<dbReference type="EMBL" id="DTFV01000103">
    <property type="protein sequence ID" value="HGI31068.1"/>
    <property type="molecule type" value="Genomic_DNA"/>
</dbReference>
<evidence type="ECO:0000313" key="1">
    <source>
        <dbReference type="EMBL" id="HGI31068.1"/>
    </source>
</evidence>
<protein>
    <submittedName>
        <fullName evidence="1">Uncharacterized protein</fullName>
    </submittedName>
</protein>
<accession>A0A7V3YHA1</accession>
<name>A0A7V3YHA1_9BACT</name>
<proteinExistence type="predicted"/>
<reference evidence="1" key="1">
    <citation type="journal article" date="2020" name="mSystems">
        <title>Genome- and Community-Level Interaction Insights into Carbon Utilization and Element Cycling Functions of Hydrothermarchaeota in Hydrothermal Sediment.</title>
        <authorList>
            <person name="Zhou Z."/>
            <person name="Liu Y."/>
            <person name="Xu W."/>
            <person name="Pan J."/>
            <person name="Luo Z.H."/>
            <person name="Li M."/>
        </authorList>
    </citation>
    <scope>NUCLEOTIDE SEQUENCE [LARGE SCALE GENOMIC DNA]</scope>
    <source>
        <strain evidence="1">SpSt-747</strain>
    </source>
</reference>